<keyword evidence="2" id="KW-1185">Reference proteome</keyword>
<name>A0ABS8VMD9_DATST</name>
<organism evidence="1 2">
    <name type="scientific">Datura stramonium</name>
    <name type="common">Jimsonweed</name>
    <name type="synonym">Common thornapple</name>
    <dbReference type="NCBI Taxonomy" id="4076"/>
    <lineage>
        <taxon>Eukaryota</taxon>
        <taxon>Viridiplantae</taxon>
        <taxon>Streptophyta</taxon>
        <taxon>Embryophyta</taxon>
        <taxon>Tracheophyta</taxon>
        <taxon>Spermatophyta</taxon>
        <taxon>Magnoliopsida</taxon>
        <taxon>eudicotyledons</taxon>
        <taxon>Gunneridae</taxon>
        <taxon>Pentapetalae</taxon>
        <taxon>asterids</taxon>
        <taxon>lamiids</taxon>
        <taxon>Solanales</taxon>
        <taxon>Solanaceae</taxon>
        <taxon>Solanoideae</taxon>
        <taxon>Datureae</taxon>
        <taxon>Datura</taxon>
    </lineage>
</organism>
<feature type="non-terminal residue" evidence="1">
    <location>
        <position position="1"/>
    </location>
</feature>
<dbReference type="EMBL" id="JACEIK010005414">
    <property type="protein sequence ID" value="MCE0481444.1"/>
    <property type="molecule type" value="Genomic_DNA"/>
</dbReference>
<gene>
    <name evidence="1" type="ORF">HAX54_039214</name>
</gene>
<proteinExistence type="predicted"/>
<comment type="caution">
    <text evidence="1">The sequence shown here is derived from an EMBL/GenBank/DDBJ whole genome shotgun (WGS) entry which is preliminary data.</text>
</comment>
<protein>
    <submittedName>
        <fullName evidence="1">Uncharacterized protein</fullName>
    </submittedName>
</protein>
<dbReference type="Proteomes" id="UP000823775">
    <property type="component" value="Unassembled WGS sequence"/>
</dbReference>
<sequence>MEARCDLVMVVIIGMPTIESGLDDHLEHIGGSTHLYGHTLTLWGLSALWGSCKSEDNMERSGCINPNYLYCTRPIHLKVTSESTLIAYTHISSHTYCKEKAKKCSGSH</sequence>
<reference evidence="1 2" key="1">
    <citation type="journal article" date="2021" name="BMC Genomics">
        <title>Datura genome reveals duplications of psychoactive alkaloid biosynthetic genes and high mutation rate following tissue culture.</title>
        <authorList>
            <person name="Rajewski A."/>
            <person name="Carter-House D."/>
            <person name="Stajich J."/>
            <person name="Litt A."/>
        </authorList>
    </citation>
    <scope>NUCLEOTIDE SEQUENCE [LARGE SCALE GENOMIC DNA]</scope>
    <source>
        <strain evidence="1">AR-01</strain>
    </source>
</reference>
<evidence type="ECO:0000313" key="1">
    <source>
        <dbReference type="EMBL" id="MCE0481444.1"/>
    </source>
</evidence>
<accession>A0ABS8VMD9</accession>
<evidence type="ECO:0000313" key="2">
    <source>
        <dbReference type="Proteomes" id="UP000823775"/>
    </source>
</evidence>